<dbReference type="RefSeq" id="WP_126688979.1">
    <property type="nucleotide sequence ID" value="NZ_CP104758.1"/>
</dbReference>
<dbReference type="KEGG" id="kpie:N5580_08445"/>
<dbReference type="GO" id="GO:0006270">
    <property type="term" value="P:DNA replication initiation"/>
    <property type="evidence" value="ECO:0007669"/>
    <property type="project" value="InterPro"/>
</dbReference>
<name>A0AAJ5QMZ6_9GAMM</name>
<proteinExistence type="predicted"/>
<accession>A0AAJ5QMZ6</accession>
<dbReference type="InterPro" id="IPR009731">
    <property type="entry name" value="P-like"/>
</dbReference>
<sequence length="71" mass="7689">MSGCKGGENGAAGLPDGNTLYDMVMRYSARRGLYHSPEAYPWQANADYWMVTGPCAAGKALRTDQQRESTG</sequence>
<dbReference type="Pfam" id="PF06992">
    <property type="entry name" value="Phage_lambda_P"/>
    <property type="match status" value="1"/>
</dbReference>
<dbReference type="AlphaFoldDB" id="A0AAJ5QMZ6"/>
<evidence type="ECO:0000313" key="1">
    <source>
        <dbReference type="EMBL" id="WBG92529.1"/>
    </source>
</evidence>
<organism evidence="1 2">
    <name type="scientific">Pantoea piersonii</name>
    <dbReference type="NCBI Taxonomy" id="2364647"/>
    <lineage>
        <taxon>Bacteria</taxon>
        <taxon>Pseudomonadati</taxon>
        <taxon>Pseudomonadota</taxon>
        <taxon>Gammaproteobacteria</taxon>
        <taxon>Enterobacterales</taxon>
        <taxon>Erwiniaceae</taxon>
        <taxon>Pantoea</taxon>
    </lineage>
</organism>
<evidence type="ECO:0000313" key="2">
    <source>
        <dbReference type="Proteomes" id="UP001211544"/>
    </source>
</evidence>
<keyword evidence="2" id="KW-1185">Reference proteome</keyword>
<protein>
    <submittedName>
        <fullName evidence="1">Replication protein P</fullName>
    </submittedName>
</protein>
<dbReference type="EMBL" id="CP104758">
    <property type="protein sequence ID" value="WBG92529.1"/>
    <property type="molecule type" value="Genomic_DNA"/>
</dbReference>
<reference evidence="1 2" key="1">
    <citation type="journal article" date="2022" name="J Glob Antimicrob Resist">
        <title>First complete genome of a multidrug resistant strain of the novel human pathogen Kalamiella piersonii (GABEKP28) identified in human saliva.</title>
        <authorList>
            <person name="McDonagh F."/>
            <person name="Singh N.K."/>
            <person name="Venkateswaran K."/>
            <person name="Lonappan A.M."/>
            <person name="Hallahan B."/>
            <person name="Tuohy A."/>
            <person name="Burke L."/>
            <person name="Kovarova A."/>
            <person name="Miliotis G."/>
        </authorList>
    </citation>
    <scope>NUCLEOTIDE SEQUENCE [LARGE SCALE GENOMIC DNA]</scope>
    <source>
        <strain evidence="1 2">GABEKP28</strain>
    </source>
</reference>
<dbReference type="Proteomes" id="UP001211544">
    <property type="component" value="Chromosome"/>
</dbReference>
<gene>
    <name evidence="1" type="ORF">N5580_08445</name>
</gene>